<evidence type="ECO:0000313" key="3">
    <source>
        <dbReference type="Proteomes" id="UP000829194"/>
    </source>
</evidence>
<dbReference type="PANTHER" id="PTHR33990">
    <property type="entry name" value="PROTEIN YJDN-RELATED"/>
    <property type="match status" value="1"/>
</dbReference>
<dbReference type="CDD" id="cd06588">
    <property type="entry name" value="PhnB_like"/>
    <property type="match status" value="1"/>
</dbReference>
<dbReference type="Proteomes" id="UP000829194">
    <property type="component" value="Chromosome"/>
</dbReference>
<sequence length="146" mass="16148">MQLNTYLSFNGDCRQAFEFYLKTLGGKIHALMPFGDNPGCESLSAEEREKIMHGCYELDGFFLMGTDATSQYPYQGVNGAHVALTLGDADIARRVFEAFADGGNVQMPLQETFWAKAYGIVTDRFGVPWMINCVEHVGCVETDQAA</sequence>
<name>A0ABY3XDH0_9GAMM</name>
<dbReference type="InterPro" id="IPR004360">
    <property type="entry name" value="Glyas_Fos-R_dOase_dom"/>
</dbReference>
<feature type="domain" description="Glyoxalase/fosfomycin resistance/dioxygenase" evidence="1">
    <location>
        <begin position="3"/>
        <end position="131"/>
    </location>
</feature>
<reference evidence="2 3" key="1">
    <citation type="submission" date="2022-03" db="EMBL/GenBank/DDBJ databases">
        <title>Complete genome sequence of Lysobacter capsici VKM B-2533 and Lysobacter gummosus 10.1.1, promising sources of lytic agents.</title>
        <authorList>
            <person name="Tarlachkov S.V."/>
            <person name="Kudryakova I.V."/>
            <person name="Afoshin A.S."/>
            <person name="Leontyevskaya E.A."/>
            <person name="Leontyevskaya N.V."/>
        </authorList>
    </citation>
    <scope>NUCLEOTIDE SEQUENCE [LARGE SCALE GENOMIC DNA]</scope>
    <source>
        <strain evidence="2 3">10.1.1</strain>
    </source>
</reference>
<dbReference type="InterPro" id="IPR028973">
    <property type="entry name" value="PhnB-like"/>
</dbReference>
<dbReference type="RefSeq" id="WP_057941228.1">
    <property type="nucleotide sequence ID" value="NZ_CP011131.1"/>
</dbReference>
<evidence type="ECO:0000259" key="1">
    <source>
        <dbReference type="Pfam" id="PF00903"/>
    </source>
</evidence>
<accession>A0ABY3XDH0</accession>
<dbReference type="Gene3D" id="3.10.180.10">
    <property type="entry name" value="2,3-Dihydroxybiphenyl 1,2-Dioxygenase, domain 1"/>
    <property type="match status" value="1"/>
</dbReference>
<dbReference type="SUPFAM" id="SSF54593">
    <property type="entry name" value="Glyoxalase/Bleomycin resistance protein/Dihydroxybiphenyl dioxygenase"/>
    <property type="match status" value="1"/>
</dbReference>
<dbReference type="EMBL" id="CP093547">
    <property type="protein sequence ID" value="UNP29919.1"/>
    <property type="molecule type" value="Genomic_DNA"/>
</dbReference>
<organism evidence="2 3">
    <name type="scientific">Lysobacter gummosus</name>
    <dbReference type="NCBI Taxonomy" id="262324"/>
    <lineage>
        <taxon>Bacteria</taxon>
        <taxon>Pseudomonadati</taxon>
        <taxon>Pseudomonadota</taxon>
        <taxon>Gammaproteobacteria</taxon>
        <taxon>Lysobacterales</taxon>
        <taxon>Lysobacteraceae</taxon>
        <taxon>Lysobacter</taxon>
    </lineage>
</organism>
<protein>
    <submittedName>
        <fullName evidence="2">VOC family protein</fullName>
    </submittedName>
</protein>
<dbReference type="PANTHER" id="PTHR33990:SF1">
    <property type="entry name" value="PROTEIN YJDN"/>
    <property type="match status" value="1"/>
</dbReference>
<dbReference type="Pfam" id="PF00903">
    <property type="entry name" value="Glyoxalase"/>
    <property type="match status" value="1"/>
</dbReference>
<gene>
    <name evidence="2" type="ORF">MOV92_01130</name>
</gene>
<proteinExistence type="predicted"/>
<evidence type="ECO:0000313" key="2">
    <source>
        <dbReference type="EMBL" id="UNP29919.1"/>
    </source>
</evidence>
<dbReference type="InterPro" id="IPR029068">
    <property type="entry name" value="Glyas_Bleomycin-R_OHBP_Dase"/>
</dbReference>
<keyword evidence="3" id="KW-1185">Reference proteome</keyword>